<sequence length="110" mass="12736">MRNEDEGKTFSVLPCMVLVNTYRNANKRDRNQCHNGYGLVSQQKKSIDSSLGLLDETKSTLTLKKMDSIVDARVDDRSYKKRPRKSPRKHHPETPKDCDVEKHDNTVYID</sequence>
<dbReference type="EMBL" id="PYDT01000007">
    <property type="protein sequence ID" value="THU56667.1"/>
    <property type="molecule type" value="Genomic_DNA"/>
</dbReference>
<gene>
    <name evidence="2" type="ORF">C4D60_Mb11t19640</name>
</gene>
<keyword evidence="3" id="KW-1185">Reference proteome</keyword>
<evidence type="ECO:0000256" key="1">
    <source>
        <dbReference type="SAM" id="MobiDB-lite"/>
    </source>
</evidence>
<feature type="region of interest" description="Disordered" evidence="1">
    <location>
        <begin position="73"/>
        <end position="110"/>
    </location>
</feature>
<feature type="compositionally biased region" description="Basic and acidic residues" evidence="1">
    <location>
        <begin position="92"/>
        <end position="110"/>
    </location>
</feature>
<protein>
    <submittedName>
        <fullName evidence="2">Uncharacterized protein</fullName>
    </submittedName>
</protein>
<evidence type="ECO:0000313" key="2">
    <source>
        <dbReference type="EMBL" id="THU56667.1"/>
    </source>
</evidence>
<dbReference type="Proteomes" id="UP000317650">
    <property type="component" value="Chromosome 11"/>
</dbReference>
<name>A0A4S8J5B2_MUSBA</name>
<dbReference type="AlphaFoldDB" id="A0A4S8J5B2"/>
<proteinExistence type="predicted"/>
<evidence type="ECO:0000313" key="3">
    <source>
        <dbReference type="Proteomes" id="UP000317650"/>
    </source>
</evidence>
<accession>A0A4S8J5B2</accession>
<organism evidence="2 3">
    <name type="scientific">Musa balbisiana</name>
    <name type="common">Banana</name>
    <dbReference type="NCBI Taxonomy" id="52838"/>
    <lineage>
        <taxon>Eukaryota</taxon>
        <taxon>Viridiplantae</taxon>
        <taxon>Streptophyta</taxon>
        <taxon>Embryophyta</taxon>
        <taxon>Tracheophyta</taxon>
        <taxon>Spermatophyta</taxon>
        <taxon>Magnoliopsida</taxon>
        <taxon>Liliopsida</taxon>
        <taxon>Zingiberales</taxon>
        <taxon>Musaceae</taxon>
        <taxon>Musa</taxon>
    </lineage>
</organism>
<reference evidence="2 3" key="1">
    <citation type="journal article" date="2019" name="Nat. Plants">
        <title>Genome sequencing of Musa balbisiana reveals subgenome evolution and function divergence in polyploid bananas.</title>
        <authorList>
            <person name="Yao X."/>
        </authorList>
    </citation>
    <scope>NUCLEOTIDE SEQUENCE [LARGE SCALE GENOMIC DNA]</scope>
    <source>
        <strain evidence="3">cv. DH-PKW</strain>
        <tissue evidence="2">Leaves</tissue>
    </source>
</reference>
<comment type="caution">
    <text evidence="2">The sequence shown here is derived from an EMBL/GenBank/DDBJ whole genome shotgun (WGS) entry which is preliminary data.</text>
</comment>
<feature type="compositionally biased region" description="Basic residues" evidence="1">
    <location>
        <begin position="79"/>
        <end position="91"/>
    </location>
</feature>